<organism evidence="8 9">
    <name type="scientific">Absicoccus intestinalis</name>
    <dbReference type="NCBI Taxonomy" id="2926319"/>
    <lineage>
        <taxon>Bacteria</taxon>
        <taxon>Bacillati</taxon>
        <taxon>Bacillota</taxon>
        <taxon>Erysipelotrichia</taxon>
        <taxon>Erysipelotrichales</taxon>
        <taxon>Erysipelotrichaceae</taxon>
        <taxon>Absicoccus</taxon>
    </lineage>
</organism>
<keyword evidence="9" id="KW-1185">Reference proteome</keyword>
<evidence type="ECO:0000256" key="1">
    <source>
        <dbReference type="ARBA" id="ARBA00011900"/>
    </source>
</evidence>
<evidence type="ECO:0000313" key="8">
    <source>
        <dbReference type="EMBL" id="MDX8417136.1"/>
    </source>
</evidence>
<dbReference type="RefSeq" id="WP_320325430.1">
    <property type="nucleotide sequence ID" value="NZ_JALBUS010000005.1"/>
</dbReference>
<dbReference type="EMBL" id="JALBUS010000005">
    <property type="protein sequence ID" value="MDX8417136.1"/>
    <property type="molecule type" value="Genomic_DNA"/>
</dbReference>
<evidence type="ECO:0000256" key="3">
    <source>
        <dbReference type="ARBA" id="ARBA00022679"/>
    </source>
</evidence>
<dbReference type="Proteomes" id="UP001285244">
    <property type="component" value="Unassembled WGS sequence"/>
</dbReference>
<gene>
    <name evidence="8" type="ORF">MOZ64_04680</name>
</gene>
<name>A0ABU4WKN9_9FIRM</name>
<comment type="catalytic activity">
    <reaction evidence="6">
        <text>a 2'-deoxyadenosine in DNA + S-adenosyl-L-methionine = an N(6)-methyl-2'-deoxyadenosine in DNA + S-adenosyl-L-homocysteine + H(+)</text>
        <dbReference type="Rhea" id="RHEA:15197"/>
        <dbReference type="Rhea" id="RHEA-COMP:12418"/>
        <dbReference type="Rhea" id="RHEA-COMP:12419"/>
        <dbReference type="ChEBI" id="CHEBI:15378"/>
        <dbReference type="ChEBI" id="CHEBI:57856"/>
        <dbReference type="ChEBI" id="CHEBI:59789"/>
        <dbReference type="ChEBI" id="CHEBI:90615"/>
        <dbReference type="ChEBI" id="CHEBI:90616"/>
        <dbReference type="EC" id="2.1.1.72"/>
    </reaction>
</comment>
<evidence type="ECO:0000313" key="9">
    <source>
        <dbReference type="Proteomes" id="UP001285244"/>
    </source>
</evidence>
<evidence type="ECO:0000256" key="6">
    <source>
        <dbReference type="ARBA" id="ARBA00047942"/>
    </source>
</evidence>
<accession>A0ABU4WKN9</accession>
<dbReference type="Pfam" id="PF02384">
    <property type="entry name" value="N6_Mtase"/>
    <property type="match status" value="1"/>
</dbReference>
<keyword evidence="5" id="KW-0680">Restriction system</keyword>
<dbReference type="InterPro" id="IPR003356">
    <property type="entry name" value="DNA_methylase_A-5"/>
</dbReference>
<dbReference type="InterPro" id="IPR051537">
    <property type="entry name" value="DNA_Adenine_Mtase"/>
</dbReference>
<comment type="caution">
    <text evidence="8">The sequence shown here is derived from an EMBL/GenBank/DDBJ whole genome shotgun (WGS) entry which is preliminary data.</text>
</comment>
<reference evidence="8 9" key="1">
    <citation type="submission" date="2022-03" db="EMBL/GenBank/DDBJ databases">
        <title>Novel taxa within the pig intestine.</title>
        <authorList>
            <person name="Wylensek D."/>
            <person name="Bishof K."/>
            <person name="Afrizal A."/>
            <person name="Clavel T."/>
        </authorList>
    </citation>
    <scope>NUCLEOTIDE SEQUENCE [LARGE SCALE GENOMIC DNA]</scope>
    <source>
        <strain evidence="8 9">Cla-KB-P134</strain>
    </source>
</reference>
<dbReference type="Gene3D" id="3.40.50.150">
    <property type="entry name" value="Vaccinia Virus protein VP39"/>
    <property type="match status" value="1"/>
</dbReference>
<sequence length="309" mass="35173">MDALLAVVLWYSNNNASRLDQDNETPLSIVKLAYNILNPKVNTVADLCSGIGTFLTFTALQNDKCSLYGMDINTQSKAISEIRLSLFTNKVEIEQGSVLDISKDKKFDRIFCNYPWNIRTKYLSSNNRQIIDINELIPETRKITTSDWYFILNVVEHLSDDGKAIVLTTNEITWNGGMNKKIRERFIKMGFLEAAIALPQNMFSHTLVSSSMLVLSKNNFESIRFIDASEFATVRRKNKFSDEAIQTIANMLKIDGKFSKQVSITEIANMDYAVNPSRYLQTEIKVKDGVPFGKIIKKLLEALKLEHLF</sequence>
<dbReference type="CDD" id="cd02440">
    <property type="entry name" value="AdoMet_MTases"/>
    <property type="match status" value="1"/>
</dbReference>
<dbReference type="GO" id="GO:0032259">
    <property type="term" value="P:methylation"/>
    <property type="evidence" value="ECO:0007669"/>
    <property type="project" value="UniProtKB-KW"/>
</dbReference>
<proteinExistence type="predicted"/>
<protein>
    <recommendedName>
        <fullName evidence="1">site-specific DNA-methyltransferase (adenine-specific)</fullName>
        <ecNumber evidence="1">2.1.1.72</ecNumber>
    </recommendedName>
</protein>
<evidence type="ECO:0000256" key="5">
    <source>
        <dbReference type="ARBA" id="ARBA00022747"/>
    </source>
</evidence>
<keyword evidence="3" id="KW-0808">Transferase</keyword>
<keyword evidence="2 8" id="KW-0489">Methyltransferase</keyword>
<feature type="domain" description="DNA methylase adenine-specific" evidence="7">
    <location>
        <begin position="25"/>
        <end position="283"/>
    </location>
</feature>
<dbReference type="InterPro" id="IPR029063">
    <property type="entry name" value="SAM-dependent_MTases_sf"/>
</dbReference>
<evidence type="ECO:0000256" key="4">
    <source>
        <dbReference type="ARBA" id="ARBA00022691"/>
    </source>
</evidence>
<dbReference type="SUPFAM" id="SSF53335">
    <property type="entry name" value="S-adenosyl-L-methionine-dependent methyltransferases"/>
    <property type="match status" value="1"/>
</dbReference>
<dbReference type="PANTHER" id="PTHR42933">
    <property type="entry name" value="SLR6095 PROTEIN"/>
    <property type="match status" value="1"/>
</dbReference>
<dbReference type="GO" id="GO:0008168">
    <property type="term" value="F:methyltransferase activity"/>
    <property type="evidence" value="ECO:0007669"/>
    <property type="project" value="UniProtKB-KW"/>
</dbReference>
<evidence type="ECO:0000256" key="2">
    <source>
        <dbReference type="ARBA" id="ARBA00022603"/>
    </source>
</evidence>
<dbReference type="PANTHER" id="PTHR42933:SF1">
    <property type="entry name" value="SITE-SPECIFIC DNA-METHYLTRANSFERASE (ADENINE-SPECIFIC)"/>
    <property type="match status" value="1"/>
</dbReference>
<keyword evidence="4" id="KW-0949">S-adenosyl-L-methionine</keyword>
<dbReference type="EC" id="2.1.1.72" evidence="1"/>
<evidence type="ECO:0000259" key="7">
    <source>
        <dbReference type="Pfam" id="PF02384"/>
    </source>
</evidence>